<organism evidence="2 5">
    <name type="scientific">Exiguobacterium indicum</name>
    <dbReference type="NCBI Taxonomy" id="296995"/>
    <lineage>
        <taxon>Bacteria</taxon>
        <taxon>Bacillati</taxon>
        <taxon>Bacillota</taxon>
        <taxon>Bacilli</taxon>
        <taxon>Bacillales</taxon>
        <taxon>Bacillales Family XII. Incertae Sedis</taxon>
        <taxon>Exiguobacterium</taxon>
    </lineage>
</organism>
<dbReference type="SUPFAM" id="SSF82549">
    <property type="entry name" value="DAK1/DegV-like"/>
    <property type="match status" value="1"/>
</dbReference>
<dbReference type="AlphaFoldDB" id="A0A0V8GJU9"/>
<evidence type="ECO:0000313" key="5">
    <source>
        <dbReference type="Proteomes" id="UP000053797"/>
    </source>
</evidence>
<dbReference type="PROSITE" id="PS51482">
    <property type="entry name" value="DEGV"/>
    <property type="match status" value="1"/>
</dbReference>
<evidence type="ECO:0000313" key="6">
    <source>
        <dbReference type="Proteomes" id="UP000072605"/>
    </source>
</evidence>
<dbReference type="RefSeq" id="WP_023468873.1">
    <property type="nucleotide sequence ID" value="NZ_FMYN01000001.1"/>
</dbReference>
<keyword evidence="1" id="KW-0446">Lipid-binding</keyword>
<evidence type="ECO:0000313" key="2">
    <source>
        <dbReference type="EMBL" id="KSU50493.1"/>
    </source>
</evidence>
<dbReference type="NCBIfam" id="TIGR00762">
    <property type="entry name" value="DegV"/>
    <property type="match status" value="1"/>
</dbReference>
<dbReference type="InterPro" id="IPR003797">
    <property type="entry name" value="DegV"/>
</dbReference>
<evidence type="ECO:0000256" key="1">
    <source>
        <dbReference type="ARBA" id="ARBA00023121"/>
    </source>
</evidence>
<proteinExistence type="predicted"/>
<accession>A0A0V8GJU9</accession>
<dbReference type="Proteomes" id="UP000053797">
    <property type="component" value="Unassembled WGS sequence"/>
</dbReference>
<dbReference type="PANTHER" id="PTHR33434:SF2">
    <property type="entry name" value="FATTY ACID-BINDING PROTEIN TM_1468"/>
    <property type="match status" value="1"/>
</dbReference>
<sequence length="291" mass="32359">MDKIAWITDSMAFFEPGEAEKIGVHVIPTLLILNGESYREYVDISIEQLDQKMREDSHVSPTTSQPSFGDFVTLYEQLLEDGYDYGYAIHITSGLSGTYSSSVAAAEAVGFPLYAIDSYTGAANQQELVRIAQRLVAAGKGPDEVMSTLETFKHKSHFYLIIGNMETMRRSGRVSGSQFLLANMLNIKPIAQFNEEGRLVPFKKVRSIKKAFKEMVSEISSKVSAHGVYDRTLYVSHTLAHAAAEELRRLISTEHPELQVRITQFGPSILAHAGAETVGVYWFDEIPLPTT</sequence>
<evidence type="ECO:0000313" key="4">
    <source>
        <dbReference type="EMBL" id="MEI4461504.1"/>
    </source>
</evidence>
<dbReference type="GeneID" id="88812273"/>
<dbReference type="InterPro" id="IPR043168">
    <property type="entry name" value="DegV_C"/>
</dbReference>
<reference evidence="2 5" key="1">
    <citation type="journal article" date="2015" name="Int. J. Syst. Evol. Microbiol.">
        <title>Exiguobacterium enclense sp. nov., isolated from sediment.</title>
        <authorList>
            <person name="Dastager S.G."/>
            <person name="Mawlankar R."/>
            <person name="Sonalkar V.V."/>
            <person name="Thorat M.N."/>
            <person name="Mual P."/>
            <person name="Verma A."/>
            <person name="Krishnamurthi S."/>
            <person name="Tang S.K."/>
            <person name="Li W.J."/>
        </authorList>
    </citation>
    <scope>NUCLEOTIDE SEQUENCE [LARGE SCALE GENOMIC DNA]</scope>
    <source>
        <strain evidence="2 5">NIO-1109</strain>
    </source>
</reference>
<gene>
    <name evidence="2" type="ORF">AS033_03685</name>
    <name evidence="3" type="ORF">RSA11_11625</name>
    <name evidence="4" type="ORF">SZL87_03570</name>
</gene>
<dbReference type="Proteomes" id="UP000072605">
    <property type="component" value="Unassembled WGS sequence"/>
</dbReference>
<dbReference type="Gene3D" id="3.30.1180.10">
    <property type="match status" value="1"/>
</dbReference>
<keyword evidence="7" id="KW-1185">Reference proteome</keyword>
<comment type="caution">
    <text evidence="2">The sequence shown here is derived from an EMBL/GenBank/DDBJ whole genome shotgun (WGS) entry which is preliminary data.</text>
</comment>
<dbReference type="EMBL" id="JBAWKY010000001">
    <property type="protein sequence ID" value="MEI4461504.1"/>
    <property type="molecule type" value="Genomic_DNA"/>
</dbReference>
<dbReference type="EMBL" id="LDQV01000025">
    <property type="protein sequence ID" value="KTR26346.1"/>
    <property type="molecule type" value="Genomic_DNA"/>
</dbReference>
<evidence type="ECO:0000313" key="7">
    <source>
        <dbReference type="Proteomes" id="UP001387110"/>
    </source>
</evidence>
<dbReference type="Gene3D" id="3.40.50.10170">
    <property type="match status" value="1"/>
</dbReference>
<dbReference type="InterPro" id="IPR050270">
    <property type="entry name" value="DegV_domain_contain"/>
</dbReference>
<dbReference type="GO" id="GO:0008289">
    <property type="term" value="F:lipid binding"/>
    <property type="evidence" value="ECO:0007669"/>
    <property type="project" value="UniProtKB-KW"/>
</dbReference>
<dbReference type="Pfam" id="PF02645">
    <property type="entry name" value="DegV"/>
    <property type="match status" value="1"/>
</dbReference>
<reference evidence="4 7" key="3">
    <citation type="submission" date="2023-12" db="EMBL/GenBank/DDBJ databases">
        <authorList>
            <person name="Easwaran N."/>
            <person name="Lazarus H.P.S."/>
        </authorList>
    </citation>
    <scope>NUCLEOTIDE SEQUENCE [LARGE SCALE GENOMIC DNA]</scope>
    <source>
        <strain evidence="4 7">VIT-2023</strain>
    </source>
</reference>
<reference evidence="3 6" key="2">
    <citation type="journal article" date="2016" name="Front. Microbiol.">
        <title>Genomic Resource of Rice Seed Associated Bacteria.</title>
        <authorList>
            <person name="Midha S."/>
            <person name="Bansal K."/>
            <person name="Sharma S."/>
            <person name="Kumar N."/>
            <person name="Patil P.P."/>
            <person name="Chaudhry V."/>
            <person name="Patil P.B."/>
        </authorList>
    </citation>
    <scope>NUCLEOTIDE SEQUENCE [LARGE SCALE GENOMIC DNA]</scope>
    <source>
        <strain evidence="3 6">RSA11</strain>
    </source>
</reference>
<evidence type="ECO:0000313" key="3">
    <source>
        <dbReference type="EMBL" id="KTR26346.1"/>
    </source>
</evidence>
<dbReference type="OrthoDB" id="9780660at2"/>
<dbReference type="EMBL" id="LNQL01000001">
    <property type="protein sequence ID" value="KSU50493.1"/>
    <property type="molecule type" value="Genomic_DNA"/>
</dbReference>
<name>A0A0V8GJU9_9BACL</name>
<protein>
    <submittedName>
        <fullName evidence="4">DegV family protein</fullName>
    </submittedName>
    <submittedName>
        <fullName evidence="2">Fatty acid-binding protein DegV</fullName>
    </submittedName>
</protein>
<dbReference type="Proteomes" id="UP001387110">
    <property type="component" value="Unassembled WGS sequence"/>
</dbReference>
<dbReference type="PANTHER" id="PTHR33434">
    <property type="entry name" value="DEGV DOMAIN-CONTAINING PROTEIN DR_1986-RELATED"/>
    <property type="match status" value="1"/>
</dbReference>